<dbReference type="EMBL" id="JOJR01000944">
    <property type="protein sequence ID" value="RCN33296.1"/>
    <property type="molecule type" value="Genomic_DNA"/>
</dbReference>
<accession>A0A368FM82</accession>
<gene>
    <name evidence="1" type="ORF">ANCCAN_20877</name>
</gene>
<dbReference type="Proteomes" id="UP000252519">
    <property type="component" value="Unassembled WGS sequence"/>
</dbReference>
<reference evidence="1 2" key="1">
    <citation type="submission" date="2014-10" db="EMBL/GenBank/DDBJ databases">
        <title>Draft genome of the hookworm Ancylostoma caninum.</title>
        <authorList>
            <person name="Mitreva M."/>
        </authorList>
    </citation>
    <scope>NUCLEOTIDE SEQUENCE [LARGE SCALE GENOMIC DNA]</scope>
    <source>
        <strain evidence="1 2">Baltimore</strain>
    </source>
</reference>
<protein>
    <submittedName>
        <fullName evidence="1">Uncharacterized protein</fullName>
    </submittedName>
</protein>
<evidence type="ECO:0000313" key="1">
    <source>
        <dbReference type="EMBL" id="RCN33296.1"/>
    </source>
</evidence>
<evidence type="ECO:0000313" key="2">
    <source>
        <dbReference type="Proteomes" id="UP000252519"/>
    </source>
</evidence>
<sequence>MYHLPLVPSVKQGLVKCLLLNNVEDCTFVSTVFYESLMRECGGKPEVYVAMSTKEEAFDEEVQGWILQYEFVFDRASTVKTRPFCGACPVEIKGVAVPRLDM</sequence>
<organism evidence="1 2">
    <name type="scientific">Ancylostoma caninum</name>
    <name type="common">Dog hookworm</name>
    <dbReference type="NCBI Taxonomy" id="29170"/>
    <lineage>
        <taxon>Eukaryota</taxon>
        <taxon>Metazoa</taxon>
        <taxon>Ecdysozoa</taxon>
        <taxon>Nematoda</taxon>
        <taxon>Chromadorea</taxon>
        <taxon>Rhabditida</taxon>
        <taxon>Rhabditina</taxon>
        <taxon>Rhabditomorpha</taxon>
        <taxon>Strongyloidea</taxon>
        <taxon>Ancylostomatidae</taxon>
        <taxon>Ancylostomatinae</taxon>
        <taxon>Ancylostoma</taxon>
    </lineage>
</organism>
<comment type="caution">
    <text evidence="1">The sequence shown here is derived from an EMBL/GenBank/DDBJ whole genome shotgun (WGS) entry which is preliminary data.</text>
</comment>
<keyword evidence="2" id="KW-1185">Reference proteome</keyword>
<name>A0A368FM82_ANCCA</name>
<dbReference type="AlphaFoldDB" id="A0A368FM82"/>
<proteinExistence type="predicted"/>